<keyword evidence="2" id="KW-0804">Transcription</keyword>
<evidence type="ECO:0000256" key="1">
    <source>
        <dbReference type="ARBA" id="ARBA00007692"/>
    </source>
</evidence>
<keyword evidence="3" id="KW-0809">Transit peptide</keyword>
<dbReference type="PANTHER" id="PTHR13068:SF113">
    <property type="entry name" value="TRANSCRIPTION TERMINATION FACTOR MTEF18, MITOCHONDRIAL"/>
    <property type="match status" value="1"/>
</dbReference>
<organism evidence="4 5">
    <name type="scientific">Trema orientale</name>
    <name type="common">Charcoal tree</name>
    <name type="synonym">Celtis orientalis</name>
    <dbReference type="NCBI Taxonomy" id="63057"/>
    <lineage>
        <taxon>Eukaryota</taxon>
        <taxon>Viridiplantae</taxon>
        <taxon>Streptophyta</taxon>
        <taxon>Embryophyta</taxon>
        <taxon>Tracheophyta</taxon>
        <taxon>Spermatophyta</taxon>
        <taxon>Magnoliopsida</taxon>
        <taxon>eudicotyledons</taxon>
        <taxon>Gunneridae</taxon>
        <taxon>Pentapetalae</taxon>
        <taxon>rosids</taxon>
        <taxon>fabids</taxon>
        <taxon>Rosales</taxon>
        <taxon>Cannabaceae</taxon>
        <taxon>Trema</taxon>
    </lineage>
</organism>
<dbReference type="Pfam" id="PF02536">
    <property type="entry name" value="mTERF"/>
    <property type="match status" value="2"/>
</dbReference>
<gene>
    <name evidence="4" type="ORF">TorRG33x02_257660</name>
</gene>
<keyword evidence="2" id="KW-0805">Transcription regulation</keyword>
<dbReference type="Proteomes" id="UP000237000">
    <property type="component" value="Unassembled WGS sequence"/>
</dbReference>
<dbReference type="Gene3D" id="1.25.70.10">
    <property type="entry name" value="Transcription termination factor 3, mitochondrial"/>
    <property type="match status" value="2"/>
</dbReference>
<evidence type="ECO:0000313" key="4">
    <source>
        <dbReference type="EMBL" id="PON70216.1"/>
    </source>
</evidence>
<dbReference type="PANTHER" id="PTHR13068">
    <property type="entry name" value="CGI-12 PROTEIN-RELATED"/>
    <property type="match status" value="1"/>
</dbReference>
<dbReference type="FunFam" id="1.25.70.10:FF:000017">
    <property type="entry name" value="Transcription termination factor MTEF18, mitochondrial"/>
    <property type="match status" value="1"/>
</dbReference>
<dbReference type="OrthoDB" id="899381at2759"/>
<proteinExistence type="inferred from homology"/>
<protein>
    <submittedName>
        <fullName evidence="4">Mitochodrial transcription termination factor</fullName>
    </submittedName>
</protein>
<dbReference type="GO" id="GO:0003676">
    <property type="term" value="F:nucleic acid binding"/>
    <property type="evidence" value="ECO:0007669"/>
    <property type="project" value="InterPro"/>
</dbReference>
<sequence length="577" mass="65257">MTIPEAFFIIISRRFSSASAATTTTTRRLSPYPNLPGIHSKYKPKVVEEAQKALTDYLHTTRSLPFTFAEHIGKNSIVSLANLIRKIDFSAPTFSRSFRRLLRYQPINEFEFFFESIGIDHNEVPGLLPSNKFFFSEDGSALNAAYTLSGFGFPWNMLGKLYKEEVSIFSKGSSELSARLHGFKEYGFGNLSVVGICLAFPYLLSVEGGLGGDIDALFGDLKRVFVELEMGCCVEGNVDAWYEVCSKVRVFYNLGCEKGKVGELICRRKELFLECRKEVLVQKANYFCKFGVRKDCVGSFLLQSPEILNLDLETPVISVLGLLEHFGLNTEELQDVSQKYLHVLGRNKMANLPNVMRALDLHEWLFNNIKSSNGQLLVTYTVSGPDEDIDKAYVNALKRIESSRTSTHTMGKLDFLRGIGFGENALTIKVLKNLHGSSTELQERFDFLLGAGIKYSKLCLQIRMAVKILSQSPGILEEKINFLCQEMGSSLQYLDNFPAFLCFDLENRVKRRYGYYLWLKENGLCTENYSIASLVATSEKKFLARLFRIHPAAPKQYLEGSSYKIPFNNSQENSMIR</sequence>
<dbReference type="SMART" id="SM00733">
    <property type="entry name" value="Mterf"/>
    <property type="match status" value="5"/>
</dbReference>
<reference evidence="5" key="1">
    <citation type="submission" date="2016-06" db="EMBL/GenBank/DDBJ databases">
        <title>Parallel loss of symbiosis genes in relatives of nitrogen-fixing non-legume Parasponia.</title>
        <authorList>
            <person name="Van Velzen R."/>
            <person name="Holmer R."/>
            <person name="Bu F."/>
            <person name="Rutten L."/>
            <person name="Van Zeijl A."/>
            <person name="Liu W."/>
            <person name="Santuari L."/>
            <person name="Cao Q."/>
            <person name="Sharma T."/>
            <person name="Shen D."/>
            <person name="Roswanjaya Y."/>
            <person name="Wardhani T."/>
            <person name="Kalhor M.S."/>
            <person name="Jansen J."/>
            <person name="Van den Hoogen J."/>
            <person name="Gungor B."/>
            <person name="Hartog M."/>
            <person name="Hontelez J."/>
            <person name="Verver J."/>
            <person name="Yang W.-C."/>
            <person name="Schijlen E."/>
            <person name="Repin R."/>
            <person name="Schilthuizen M."/>
            <person name="Schranz E."/>
            <person name="Heidstra R."/>
            <person name="Miyata K."/>
            <person name="Fedorova E."/>
            <person name="Kohlen W."/>
            <person name="Bisseling T."/>
            <person name="Smit S."/>
            <person name="Geurts R."/>
        </authorList>
    </citation>
    <scope>NUCLEOTIDE SEQUENCE [LARGE SCALE GENOMIC DNA]</scope>
    <source>
        <strain evidence="5">cv. RG33-2</strain>
    </source>
</reference>
<dbReference type="InterPro" id="IPR003690">
    <property type="entry name" value="MTERF"/>
</dbReference>
<name>A0A2P5DAB2_TREOI</name>
<comment type="similarity">
    <text evidence="1">Belongs to the mTERF family.</text>
</comment>
<dbReference type="InParanoid" id="A0A2P5DAB2"/>
<dbReference type="GO" id="GO:0006353">
    <property type="term" value="P:DNA-templated transcription termination"/>
    <property type="evidence" value="ECO:0007669"/>
    <property type="project" value="UniProtKB-KW"/>
</dbReference>
<dbReference type="STRING" id="63057.A0A2P5DAB2"/>
<comment type="caution">
    <text evidence="4">The sequence shown here is derived from an EMBL/GenBank/DDBJ whole genome shotgun (WGS) entry which is preliminary data.</text>
</comment>
<evidence type="ECO:0000256" key="3">
    <source>
        <dbReference type="ARBA" id="ARBA00022946"/>
    </source>
</evidence>
<dbReference type="InterPro" id="IPR038538">
    <property type="entry name" value="MTERF_sf"/>
</dbReference>
<dbReference type="AlphaFoldDB" id="A0A2P5DAB2"/>
<keyword evidence="2" id="KW-0806">Transcription termination</keyword>
<evidence type="ECO:0000313" key="5">
    <source>
        <dbReference type="Proteomes" id="UP000237000"/>
    </source>
</evidence>
<dbReference type="FunCoup" id="A0A2P5DAB2">
    <property type="interactions" value="1389"/>
</dbReference>
<dbReference type="EMBL" id="JXTC01000284">
    <property type="protein sequence ID" value="PON70216.1"/>
    <property type="molecule type" value="Genomic_DNA"/>
</dbReference>
<keyword evidence="5" id="KW-1185">Reference proteome</keyword>
<accession>A0A2P5DAB2</accession>
<evidence type="ECO:0000256" key="2">
    <source>
        <dbReference type="ARBA" id="ARBA00022472"/>
    </source>
</evidence>